<evidence type="ECO:0000259" key="5">
    <source>
        <dbReference type="PROSITE" id="PS50043"/>
    </source>
</evidence>
<evidence type="ECO:0000256" key="4">
    <source>
        <dbReference type="SAM" id="MobiDB-lite"/>
    </source>
</evidence>
<keyword evidence="1" id="KW-0805">Transcription regulation</keyword>
<dbReference type="PANTHER" id="PTHR44688">
    <property type="entry name" value="DNA-BINDING TRANSCRIPTIONAL ACTIVATOR DEVR_DOSR"/>
    <property type="match status" value="1"/>
</dbReference>
<feature type="non-terminal residue" evidence="6">
    <location>
        <position position="1"/>
    </location>
</feature>
<feature type="compositionally biased region" description="Low complexity" evidence="4">
    <location>
        <begin position="95"/>
        <end position="124"/>
    </location>
</feature>
<feature type="domain" description="HTH luxR-type" evidence="5">
    <location>
        <begin position="180"/>
        <end position="245"/>
    </location>
</feature>
<dbReference type="PRINTS" id="PR00038">
    <property type="entry name" value="HTHLUXR"/>
</dbReference>
<feature type="compositionally biased region" description="Low complexity" evidence="4">
    <location>
        <begin position="150"/>
        <end position="179"/>
    </location>
</feature>
<dbReference type="CDD" id="cd06170">
    <property type="entry name" value="LuxR_C_like"/>
    <property type="match status" value="1"/>
</dbReference>
<gene>
    <name evidence="6" type="ORF">DZF91_25270</name>
</gene>
<name>A0A372JHQ3_9ACTN</name>
<keyword evidence="3" id="KW-0804">Transcription</keyword>
<evidence type="ECO:0000256" key="3">
    <source>
        <dbReference type="ARBA" id="ARBA00023163"/>
    </source>
</evidence>
<evidence type="ECO:0000256" key="1">
    <source>
        <dbReference type="ARBA" id="ARBA00023015"/>
    </source>
</evidence>
<keyword evidence="7" id="KW-1185">Reference proteome</keyword>
<evidence type="ECO:0000313" key="7">
    <source>
        <dbReference type="Proteomes" id="UP000261811"/>
    </source>
</evidence>
<keyword evidence="2" id="KW-0238">DNA-binding</keyword>
<dbReference type="Gene3D" id="1.10.10.10">
    <property type="entry name" value="Winged helix-like DNA-binding domain superfamily/Winged helix DNA-binding domain"/>
    <property type="match status" value="1"/>
</dbReference>
<dbReference type="AlphaFoldDB" id="A0A372JHQ3"/>
<evidence type="ECO:0000313" key="6">
    <source>
        <dbReference type="EMBL" id="RFU38898.1"/>
    </source>
</evidence>
<feature type="region of interest" description="Disordered" evidence="4">
    <location>
        <begin position="88"/>
        <end position="186"/>
    </location>
</feature>
<dbReference type="SMART" id="SM00421">
    <property type="entry name" value="HTH_LUXR"/>
    <property type="match status" value="1"/>
</dbReference>
<organism evidence="6 7">
    <name type="scientific">Actinomadura logoneensis</name>
    <dbReference type="NCBI Taxonomy" id="2293572"/>
    <lineage>
        <taxon>Bacteria</taxon>
        <taxon>Bacillati</taxon>
        <taxon>Actinomycetota</taxon>
        <taxon>Actinomycetes</taxon>
        <taxon>Streptosporangiales</taxon>
        <taxon>Thermomonosporaceae</taxon>
        <taxon>Actinomadura</taxon>
    </lineage>
</organism>
<feature type="region of interest" description="Disordered" evidence="4">
    <location>
        <begin position="1"/>
        <end position="48"/>
    </location>
</feature>
<dbReference type="InterPro" id="IPR016032">
    <property type="entry name" value="Sig_transdc_resp-reg_C-effctor"/>
</dbReference>
<protein>
    <recommendedName>
        <fullName evidence="5">HTH luxR-type domain-containing protein</fullName>
    </recommendedName>
</protein>
<dbReference type="Pfam" id="PF00196">
    <property type="entry name" value="GerE"/>
    <property type="match status" value="1"/>
</dbReference>
<dbReference type="EMBL" id="QURH01000661">
    <property type="protein sequence ID" value="RFU38898.1"/>
    <property type="molecule type" value="Genomic_DNA"/>
</dbReference>
<dbReference type="PANTHER" id="PTHR44688:SF16">
    <property type="entry name" value="DNA-BINDING TRANSCRIPTIONAL ACTIVATOR DEVR_DOSR"/>
    <property type="match status" value="1"/>
</dbReference>
<dbReference type="RefSeq" id="WP_235834542.1">
    <property type="nucleotide sequence ID" value="NZ_QURH01000661.1"/>
</dbReference>
<dbReference type="GO" id="GO:0006355">
    <property type="term" value="P:regulation of DNA-templated transcription"/>
    <property type="evidence" value="ECO:0007669"/>
    <property type="project" value="InterPro"/>
</dbReference>
<dbReference type="SUPFAM" id="SSF46894">
    <property type="entry name" value="C-terminal effector domain of the bipartite response regulators"/>
    <property type="match status" value="1"/>
</dbReference>
<evidence type="ECO:0000256" key="2">
    <source>
        <dbReference type="ARBA" id="ARBA00023125"/>
    </source>
</evidence>
<dbReference type="GO" id="GO:0003677">
    <property type="term" value="F:DNA binding"/>
    <property type="evidence" value="ECO:0007669"/>
    <property type="project" value="UniProtKB-KW"/>
</dbReference>
<dbReference type="PROSITE" id="PS50043">
    <property type="entry name" value="HTH_LUXR_2"/>
    <property type="match status" value="1"/>
</dbReference>
<sequence length="253" mass="25307">LLAGAAAGLREAAAHRHTPHPDGPAHPSGASGSPVTRTPGHGARVERMLEPIRRAMGEPVVAQWFGEGSALGPDEAIVLALGDEEAAAKDEDAELWSTPSAASAGTPGAPSAPAASGTPGTATGEDAPGAGTPRPSPRTLSMDVSGTEHPAAPAGTPAGSARELGSAATTTGPVAAPSAPVTPPSTLTAREREIAQLIARGLSNKGIARELVISPATAARHVANILTKLGFNSRAQIAVWAVDHQLADQPQLR</sequence>
<reference evidence="6 7" key="1">
    <citation type="submission" date="2018-08" db="EMBL/GenBank/DDBJ databases">
        <title>Actinomadura jelena sp. nov., a novel Actinomycete isolated from soil in Chad.</title>
        <authorList>
            <person name="Shi L."/>
        </authorList>
    </citation>
    <scope>NUCLEOTIDE SEQUENCE [LARGE SCALE GENOMIC DNA]</scope>
    <source>
        <strain evidence="6 7">NEAU-G17</strain>
    </source>
</reference>
<proteinExistence type="predicted"/>
<comment type="caution">
    <text evidence="6">The sequence shown here is derived from an EMBL/GenBank/DDBJ whole genome shotgun (WGS) entry which is preliminary data.</text>
</comment>
<feature type="compositionally biased region" description="Low complexity" evidence="4">
    <location>
        <begin position="1"/>
        <end position="11"/>
    </location>
</feature>
<accession>A0A372JHQ3</accession>
<dbReference type="InterPro" id="IPR000792">
    <property type="entry name" value="Tscrpt_reg_LuxR_C"/>
</dbReference>
<dbReference type="Proteomes" id="UP000261811">
    <property type="component" value="Unassembled WGS sequence"/>
</dbReference>
<dbReference type="InterPro" id="IPR036388">
    <property type="entry name" value="WH-like_DNA-bd_sf"/>
</dbReference>